<dbReference type="InterPro" id="IPR050302">
    <property type="entry name" value="Rab_GAP_TBC_domain"/>
</dbReference>
<comment type="caution">
    <text evidence="3">The sequence shown here is derived from an EMBL/GenBank/DDBJ whole genome shotgun (WGS) entry which is preliminary data.</text>
</comment>
<evidence type="ECO:0000256" key="1">
    <source>
        <dbReference type="SAM" id="MobiDB-lite"/>
    </source>
</evidence>
<dbReference type="PANTHER" id="PTHR47219:SF20">
    <property type="entry name" value="TBC1 DOMAIN FAMILY MEMBER 2B"/>
    <property type="match status" value="1"/>
</dbReference>
<evidence type="ECO:0000259" key="2">
    <source>
        <dbReference type="PROSITE" id="PS50086"/>
    </source>
</evidence>
<dbReference type="Gene3D" id="1.10.472.80">
    <property type="entry name" value="Ypt/Rab-GAP domain of gyp1p, domain 3"/>
    <property type="match status" value="1"/>
</dbReference>
<dbReference type="PROSITE" id="PS50086">
    <property type="entry name" value="TBC_RABGAP"/>
    <property type="match status" value="1"/>
</dbReference>
<feature type="domain" description="Rab-GAP TBC" evidence="2">
    <location>
        <begin position="121"/>
        <end position="311"/>
    </location>
</feature>
<dbReference type="InterPro" id="IPR000195">
    <property type="entry name" value="Rab-GAP-TBC_dom"/>
</dbReference>
<dbReference type="GO" id="GO:0005096">
    <property type="term" value="F:GTPase activator activity"/>
    <property type="evidence" value="ECO:0007669"/>
    <property type="project" value="TreeGrafter"/>
</dbReference>
<keyword evidence="4" id="KW-1185">Reference proteome</keyword>
<evidence type="ECO:0000313" key="3">
    <source>
        <dbReference type="EMBL" id="KAG9396308.1"/>
    </source>
</evidence>
<dbReference type="InterPro" id="IPR035969">
    <property type="entry name" value="Rab-GAP_TBC_sf"/>
</dbReference>
<gene>
    <name evidence="3" type="ORF">J8273_2039</name>
</gene>
<reference evidence="3" key="1">
    <citation type="submission" date="2021-05" db="EMBL/GenBank/DDBJ databases">
        <title>A free-living protist that lacks canonical eukaryotic 1 DNA replication and segregation systems.</title>
        <authorList>
            <person name="Salas-Leiva D.E."/>
            <person name="Tromer E.C."/>
            <person name="Curtis B.A."/>
            <person name="Jerlstrom-Hultqvist J."/>
            <person name="Kolisko M."/>
            <person name="Yi Z."/>
            <person name="Salas-Leiva J.S."/>
            <person name="Gallot-Lavallee L."/>
            <person name="Kops G.J.P.L."/>
            <person name="Archibald J.M."/>
            <person name="Simpson A.G.B."/>
            <person name="Roger A.J."/>
        </authorList>
    </citation>
    <scope>NUCLEOTIDE SEQUENCE</scope>
    <source>
        <strain evidence="3">BICM</strain>
    </source>
</reference>
<dbReference type="Pfam" id="PF00566">
    <property type="entry name" value="RabGAP-TBC"/>
    <property type="match status" value="1"/>
</dbReference>
<feature type="region of interest" description="Disordered" evidence="1">
    <location>
        <begin position="1"/>
        <end position="23"/>
    </location>
</feature>
<dbReference type="AlphaFoldDB" id="A0A8J6E3S3"/>
<dbReference type="PANTHER" id="PTHR47219">
    <property type="entry name" value="RAB GTPASE-ACTIVATING PROTEIN 1-LIKE"/>
    <property type="match status" value="1"/>
</dbReference>
<dbReference type="SMART" id="SM00164">
    <property type="entry name" value="TBC"/>
    <property type="match status" value="1"/>
</dbReference>
<name>A0A8J6E3S3_9EUKA</name>
<dbReference type="Proteomes" id="UP000717585">
    <property type="component" value="Unassembled WGS sequence"/>
</dbReference>
<dbReference type="EMBL" id="JAHDYR010000006">
    <property type="protein sequence ID" value="KAG9396308.1"/>
    <property type="molecule type" value="Genomic_DNA"/>
</dbReference>
<dbReference type="GO" id="GO:0031267">
    <property type="term" value="F:small GTPase binding"/>
    <property type="evidence" value="ECO:0007669"/>
    <property type="project" value="TreeGrafter"/>
</dbReference>
<organism evidence="3 4">
    <name type="scientific">Carpediemonas membranifera</name>
    <dbReference type="NCBI Taxonomy" id="201153"/>
    <lineage>
        <taxon>Eukaryota</taxon>
        <taxon>Metamonada</taxon>
        <taxon>Carpediemonas-like organisms</taxon>
        <taxon>Carpediemonas</taxon>
    </lineage>
</organism>
<evidence type="ECO:0000313" key="4">
    <source>
        <dbReference type="Proteomes" id="UP000717585"/>
    </source>
</evidence>
<dbReference type="OrthoDB" id="294251at2759"/>
<accession>A0A8J6E3S3</accession>
<dbReference type="SUPFAM" id="SSF47923">
    <property type="entry name" value="Ypt/Rab-GAP domain of gyp1p"/>
    <property type="match status" value="2"/>
</dbReference>
<proteinExistence type="predicted"/>
<protein>
    <submittedName>
        <fullName evidence="3">GTPase activating protein</fullName>
    </submittedName>
</protein>
<sequence length="384" mass="44517">MNMADASEANTEEGIPPIRIQEDDASENESVAPVVYDEYGFVAPYLFGKEFWLHRYRERQDAHALKWDKYFVHWAAKTGWHISPKEVPALLDDPETRKKLLACFPASIRGHKRYKRLIRGGIPAQYRPILWPHLAMVDDRLDEGDKYYVKLTQSELDPEVASAIELDLARTFSNHRDVSPESRSEVRRVLHALAVRHQFMGYCQGLSYPTAFILVILASEEDRENKTFWLISALIDRMLPNYYSSDLKHVRIDVAVLGQLCEIHLPKLARHFKKHEVEWSLVCMEWFMCLFVKSLPTESSLRVWDLLFSEHSKIIFRIAMGILKVHHDDILGAGDLEEICALLHGRPRQTFDADELINVALHQMGRLKTATIQRLRVRETALYN</sequence>
<dbReference type="Gene3D" id="1.10.8.270">
    <property type="entry name" value="putative rabgap domain of human tbc1 domain family member 14 like domains"/>
    <property type="match status" value="1"/>
</dbReference>